<accession>A0A841H2B8</accession>
<protein>
    <submittedName>
        <fullName evidence="1">Uncharacterized protein</fullName>
    </submittedName>
</protein>
<evidence type="ECO:0000313" key="1">
    <source>
        <dbReference type="EMBL" id="MBB6072295.1"/>
    </source>
</evidence>
<comment type="caution">
    <text evidence="1">The sequence shown here is derived from an EMBL/GenBank/DDBJ whole genome shotgun (WGS) entry which is preliminary data.</text>
</comment>
<dbReference type="EMBL" id="JACHIA010000014">
    <property type="protein sequence ID" value="MBB6072295.1"/>
    <property type="molecule type" value="Genomic_DNA"/>
</dbReference>
<reference evidence="1 2" key="1">
    <citation type="submission" date="2020-08" db="EMBL/GenBank/DDBJ databases">
        <title>Genomic Encyclopedia of Type Strains, Phase IV (KMG-IV): sequencing the most valuable type-strain genomes for metagenomic binning, comparative biology and taxonomic classification.</title>
        <authorList>
            <person name="Goeker M."/>
        </authorList>
    </citation>
    <scope>NUCLEOTIDE SEQUENCE [LARGE SCALE GENOMIC DNA]</scope>
    <source>
        <strain evidence="1 2">DSM 29007</strain>
    </source>
</reference>
<sequence length="225" mass="24172">MRCCLSAGFSLPSHFQGPNNPFGGNSAVPGKTLQAQTISDRRGMRRSDRMLKSRVAVTLLLVLQAGCATLAASSARVPDPVIALAGCYTFQFRPGESPGLHGMPPARAMLEARRIPTSLRRGRWYAATTDLEVPNSRLNRGHWVVVENGRQLQIGWGDFFQSVTLDFLLAAIPAAGESVNGTARSYSDDGMMSITVPVVMNRVRCDGEPADAQKGLESEPGGDGR</sequence>
<organism evidence="1 2">
    <name type="scientific">Longimicrobium terrae</name>
    <dbReference type="NCBI Taxonomy" id="1639882"/>
    <lineage>
        <taxon>Bacteria</taxon>
        <taxon>Pseudomonadati</taxon>
        <taxon>Gemmatimonadota</taxon>
        <taxon>Longimicrobiia</taxon>
        <taxon>Longimicrobiales</taxon>
        <taxon>Longimicrobiaceae</taxon>
        <taxon>Longimicrobium</taxon>
    </lineage>
</organism>
<keyword evidence="2" id="KW-1185">Reference proteome</keyword>
<evidence type="ECO:0000313" key="2">
    <source>
        <dbReference type="Proteomes" id="UP000582837"/>
    </source>
</evidence>
<name>A0A841H2B8_9BACT</name>
<dbReference type="Proteomes" id="UP000582837">
    <property type="component" value="Unassembled WGS sequence"/>
</dbReference>
<proteinExistence type="predicted"/>
<dbReference type="AlphaFoldDB" id="A0A841H2B8"/>
<gene>
    <name evidence="1" type="ORF">HNQ61_003957</name>
</gene>